<evidence type="ECO:0000313" key="1">
    <source>
        <dbReference type="EMBL" id="OYQ36703.1"/>
    </source>
</evidence>
<evidence type="ECO:0000313" key="2">
    <source>
        <dbReference type="Proteomes" id="UP000216998"/>
    </source>
</evidence>
<organism evidence="1 2">
    <name type="scientific">Niveispirillum lacus</name>
    <dbReference type="NCBI Taxonomy" id="1981099"/>
    <lineage>
        <taxon>Bacteria</taxon>
        <taxon>Pseudomonadati</taxon>
        <taxon>Pseudomonadota</taxon>
        <taxon>Alphaproteobacteria</taxon>
        <taxon>Rhodospirillales</taxon>
        <taxon>Azospirillaceae</taxon>
        <taxon>Niveispirillum</taxon>
    </lineage>
</organism>
<gene>
    <name evidence="1" type="ORF">CHU95_03855</name>
</gene>
<sequence>MMLLGGTMLMGPRFAGAPDDADISRLIVYLRCTQTGLPHCLPTGAADMVSFHLNGRTAIVSTQPDTPMLWAIRDLIGLKWCSGVR</sequence>
<dbReference type="Proteomes" id="UP000216998">
    <property type="component" value="Unassembled WGS sequence"/>
</dbReference>
<name>A0A255Z596_9PROT</name>
<accession>A0A255Z596</accession>
<comment type="caution">
    <text evidence="1">The sequence shown here is derived from an EMBL/GenBank/DDBJ whole genome shotgun (WGS) entry which is preliminary data.</text>
</comment>
<dbReference type="EMBL" id="NOXU01000021">
    <property type="protein sequence ID" value="OYQ36703.1"/>
    <property type="molecule type" value="Genomic_DNA"/>
</dbReference>
<reference evidence="1 2" key="1">
    <citation type="submission" date="2017-07" db="EMBL/GenBank/DDBJ databases">
        <title>Niveispirillum cyanobacteriorum sp. nov., isolated from cyanobacterial aggregates in a eutrophic lake.</title>
        <authorList>
            <person name="Cai H."/>
        </authorList>
    </citation>
    <scope>NUCLEOTIDE SEQUENCE [LARGE SCALE GENOMIC DNA]</scope>
    <source>
        <strain evidence="2">TH1-14</strain>
    </source>
</reference>
<dbReference type="AlphaFoldDB" id="A0A255Z596"/>
<protein>
    <submittedName>
        <fullName evidence="1">Uncharacterized protein</fullName>
    </submittedName>
</protein>
<keyword evidence="2" id="KW-1185">Reference proteome</keyword>
<proteinExistence type="predicted"/>
<dbReference type="RefSeq" id="WP_094453921.1">
    <property type="nucleotide sequence ID" value="NZ_NOXU01000021.1"/>
</dbReference>